<dbReference type="PROSITE" id="PS00028">
    <property type="entry name" value="ZINC_FINGER_C2H2_1"/>
    <property type="match status" value="1"/>
</dbReference>
<dbReference type="OrthoDB" id="7685779at2759"/>
<keyword evidence="1" id="KW-0862">Zinc</keyword>
<dbReference type="GO" id="GO:0008270">
    <property type="term" value="F:zinc ion binding"/>
    <property type="evidence" value="ECO:0007669"/>
    <property type="project" value="UniProtKB-KW"/>
</dbReference>
<reference evidence="3 4" key="1">
    <citation type="submission" date="2020-02" db="EMBL/GenBank/DDBJ databases">
        <authorList>
            <person name="Ferguson B K."/>
        </authorList>
    </citation>
    <scope>NUCLEOTIDE SEQUENCE [LARGE SCALE GENOMIC DNA]</scope>
</reference>
<dbReference type="PROSITE" id="PS50157">
    <property type="entry name" value="ZINC_FINGER_C2H2_2"/>
    <property type="match status" value="1"/>
</dbReference>
<keyword evidence="1" id="KW-0863">Zinc-finger</keyword>
<dbReference type="Gene3D" id="3.30.160.60">
    <property type="entry name" value="Classic Zinc Finger"/>
    <property type="match status" value="1"/>
</dbReference>
<evidence type="ECO:0000256" key="1">
    <source>
        <dbReference type="PROSITE-ProRule" id="PRU00042"/>
    </source>
</evidence>
<feature type="domain" description="C2H2-type" evidence="2">
    <location>
        <begin position="117"/>
        <end position="145"/>
    </location>
</feature>
<sequence>MAISTGRYPTATEIRNAQKMYPSLAGRSEQTIRTRFSNHYNKNKVIKNSKPKRYELTRKSPNALSFVSKLNLGSDQICKKICKRLISQDLMITCIDSFVQAMVNAIKTTVHEGRKDYGCDKCEKKFGRNSDLIRHQNTAHEGRKDYACDRYDLYMCIRSWGTTEIQEVHARVILMFDCNDRTGARGFYISGREHYYQAPACSSSVHNDTLAREDAVFKCLALARVQDPHAFVVFWKANDLIGTCVPVYNV</sequence>
<organism evidence="3 4">
    <name type="scientific">Trichogramma brassicae</name>
    <dbReference type="NCBI Taxonomy" id="86971"/>
    <lineage>
        <taxon>Eukaryota</taxon>
        <taxon>Metazoa</taxon>
        <taxon>Ecdysozoa</taxon>
        <taxon>Arthropoda</taxon>
        <taxon>Hexapoda</taxon>
        <taxon>Insecta</taxon>
        <taxon>Pterygota</taxon>
        <taxon>Neoptera</taxon>
        <taxon>Endopterygota</taxon>
        <taxon>Hymenoptera</taxon>
        <taxon>Apocrita</taxon>
        <taxon>Proctotrupomorpha</taxon>
        <taxon>Chalcidoidea</taxon>
        <taxon>Trichogrammatidae</taxon>
        <taxon>Trichogramma</taxon>
    </lineage>
</organism>
<protein>
    <recommendedName>
        <fullName evidence="2">C2H2-type domain-containing protein</fullName>
    </recommendedName>
</protein>
<dbReference type="EMBL" id="CADCXV010000641">
    <property type="protein sequence ID" value="CAB0031356.1"/>
    <property type="molecule type" value="Genomic_DNA"/>
</dbReference>
<accession>A0A6H5I6L0</accession>
<proteinExistence type="predicted"/>
<dbReference type="SUPFAM" id="SSF57667">
    <property type="entry name" value="beta-beta-alpha zinc fingers"/>
    <property type="match status" value="1"/>
</dbReference>
<evidence type="ECO:0000259" key="2">
    <source>
        <dbReference type="PROSITE" id="PS50157"/>
    </source>
</evidence>
<name>A0A6H5I6L0_9HYME</name>
<dbReference type="AlphaFoldDB" id="A0A6H5I6L0"/>
<dbReference type="Proteomes" id="UP000479190">
    <property type="component" value="Unassembled WGS sequence"/>
</dbReference>
<evidence type="ECO:0000313" key="4">
    <source>
        <dbReference type="Proteomes" id="UP000479190"/>
    </source>
</evidence>
<keyword evidence="4" id="KW-1185">Reference proteome</keyword>
<gene>
    <name evidence="3" type="ORF">TBRA_LOCUS3327</name>
</gene>
<dbReference type="InterPro" id="IPR013087">
    <property type="entry name" value="Znf_C2H2_type"/>
</dbReference>
<keyword evidence="1" id="KW-0479">Metal-binding</keyword>
<evidence type="ECO:0000313" key="3">
    <source>
        <dbReference type="EMBL" id="CAB0031356.1"/>
    </source>
</evidence>
<dbReference type="InterPro" id="IPR036236">
    <property type="entry name" value="Znf_C2H2_sf"/>
</dbReference>